<organism evidence="3 4">
    <name type="scientific">Limoniibacter endophyticus</name>
    <dbReference type="NCBI Taxonomy" id="1565040"/>
    <lineage>
        <taxon>Bacteria</taxon>
        <taxon>Pseudomonadati</taxon>
        <taxon>Pseudomonadota</taxon>
        <taxon>Alphaproteobacteria</taxon>
        <taxon>Hyphomicrobiales</taxon>
        <taxon>Bartonellaceae</taxon>
        <taxon>Limoniibacter</taxon>
    </lineage>
</organism>
<sequence>MANFVPVLKKTIDGLAQNTPAMREKVYEKARKAFEAKLASITPAPSQTVIDRQKSMLEEAILEVEASYAEPVDPVDNSFASIFSDFSPEPAPVPAPVQEEEPEASPRAFSSDAYEQESSAEPAFDEEAHGNGYRDRHNDEDYDAPLGVSRDAAEDGEEEPYAYRDDEDDRPALAQAPRRRTKAGARRRRRGLVAGLISLLVVAAVGSAVWFKGDEISTALGLQGGSNVASNEGAADGSAQPEGTQASQPEPEQAPKLTQRLNEDGSETDAGPSGGEQTIGEGTSIAEASPPETQAESGQAANDPNQQGNQAVAVGQRAIFYEERTNVAQGSAQAGSVVWSLVQESPGGEGPPEAAIRAEATIPDMDVQLRMTIRRNTDASLPASHIVEMIFLTPDGFAGGGIDRVLRVTMKDNEQAPGQPLLGIPAKIADGFFLVALNDAEADRRINLNLLRRDSWIDIPMIYKSGRRALITVEKGVPGEEIFQQALDAWEQAASQTSN</sequence>
<accession>A0A8J3DPD9</accession>
<feature type="compositionally biased region" description="Polar residues" evidence="1">
    <location>
        <begin position="241"/>
        <end position="250"/>
    </location>
</feature>
<evidence type="ECO:0000313" key="3">
    <source>
        <dbReference type="EMBL" id="GHC76667.1"/>
    </source>
</evidence>
<feature type="compositionally biased region" description="Polar residues" evidence="1">
    <location>
        <begin position="291"/>
        <end position="310"/>
    </location>
</feature>
<feature type="region of interest" description="Disordered" evidence="1">
    <location>
        <begin position="228"/>
        <end position="311"/>
    </location>
</feature>
<evidence type="ECO:0000256" key="1">
    <source>
        <dbReference type="SAM" id="MobiDB-lite"/>
    </source>
</evidence>
<feature type="transmembrane region" description="Helical" evidence="2">
    <location>
        <begin position="192"/>
        <end position="211"/>
    </location>
</feature>
<keyword evidence="2" id="KW-0472">Membrane</keyword>
<feature type="compositionally biased region" description="Basic residues" evidence="1">
    <location>
        <begin position="177"/>
        <end position="187"/>
    </location>
</feature>
<reference evidence="3" key="1">
    <citation type="journal article" date="2014" name="Int. J. Syst. Evol. Microbiol.">
        <title>Complete genome sequence of Corynebacterium casei LMG S-19264T (=DSM 44701T), isolated from a smear-ripened cheese.</title>
        <authorList>
            <consortium name="US DOE Joint Genome Institute (JGI-PGF)"/>
            <person name="Walter F."/>
            <person name="Albersmeier A."/>
            <person name="Kalinowski J."/>
            <person name="Ruckert C."/>
        </authorList>
    </citation>
    <scope>NUCLEOTIDE SEQUENCE</scope>
    <source>
        <strain evidence="3">KCTC 42097</strain>
    </source>
</reference>
<gene>
    <name evidence="3" type="ORF">GCM10010136_27560</name>
</gene>
<evidence type="ECO:0000313" key="4">
    <source>
        <dbReference type="Proteomes" id="UP000641137"/>
    </source>
</evidence>
<feature type="region of interest" description="Disordered" evidence="1">
    <location>
        <begin position="80"/>
        <end position="187"/>
    </location>
</feature>
<protein>
    <submittedName>
        <fullName evidence="3">Uncharacterized protein</fullName>
    </submittedName>
</protein>
<dbReference type="EMBL" id="BMZO01000009">
    <property type="protein sequence ID" value="GHC76667.1"/>
    <property type="molecule type" value="Genomic_DNA"/>
</dbReference>
<keyword evidence="2" id="KW-0812">Transmembrane</keyword>
<evidence type="ECO:0000256" key="2">
    <source>
        <dbReference type="SAM" id="Phobius"/>
    </source>
</evidence>
<keyword evidence="2" id="KW-1133">Transmembrane helix</keyword>
<dbReference type="AlphaFoldDB" id="A0A8J3DPD9"/>
<proteinExistence type="predicted"/>
<keyword evidence="4" id="KW-1185">Reference proteome</keyword>
<feature type="compositionally biased region" description="Basic and acidic residues" evidence="1">
    <location>
        <begin position="126"/>
        <end position="139"/>
    </location>
</feature>
<dbReference type="Proteomes" id="UP000641137">
    <property type="component" value="Unassembled WGS sequence"/>
</dbReference>
<comment type="caution">
    <text evidence="3">The sequence shown here is derived from an EMBL/GenBank/DDBJ whole genome shotgun (WGS) entry which is preliminary data.</text>
</comment>
<feature type="compositionally biased region" description="Acidic residues" evidence="1">
    <location>
        <begin position="154"/>
        <end position="169"/>
    </location>
</feature>
<dbReference type="RefSeq" id="WP_189491268.1">
    <property type="nucleotide sequence ID" value="NZ_BMZO01000009.1"/>
</dbReference>
<name>A0A8J3DPD9_9HYPH</name>
<reference evidence="3" key="2">
    <citation type="submission" date="2020-09" db="EMBL/GenBank/DDBJ databases">
        <authorList>
            <person name="Sun Q."/>
            <person name="Kim S."/>
        </authorList>
    </citation>
    <scope>NUCLEOTIDE SEQUENCE</scope>
    <source>
        <strain evidence="3">KCTC 42097</strain>
    </source>
</reference>